<feature type="transmembrane region" description="Helical" evidence="7">
    <location>
        <begin position="93"/>
        <end position="114"/>
    </location>
</feature>
<sequence length="321" mass="36070">MAPLFRNGEVTGSMNKKTSFVKKVRKYWPFYVMAMPACIYFIINNYIPMGGLILAFEKYTIKGGIFGSEKVGLDNFKFLFKSADAWIMTRNTLLYNLAFIILGTFMAVFVAYILHEIRSSLSRKVYQTLILFPGLLSIIIVSYLANALLAGDTGFINMHILQPLGFEPISFYSEQKWWPFIIIFVRLWQMTGTNCILYLANMSAIDPGLYEAASLDGANRRKSFMNITLPCLVPTIITLTILSVGKIFNSDFGLFYQVPMNSGALIDVTQTIDTYVYRGLLNTANMGMSAAACFYQSVVGFVLVMITNAIVRKTSSENAMF</sequence>
<dbReference type="PANTHER" id="PTHR30193:SF44">
    <property type="entry name" value="LACTOSE TRANSPORT SYSTEM PERMEASE PROTEIN LACF"/>
    <property type="match status" value="1"/>
</dbReference>
<evidence type="ECO:0000256" key="7">
    <source>
        <dbReference type="RuleBase" id="RU363032"/>
    </source>
</evidence>
<evidence type="ECO:0000256" key="2">
    <source>
        <dbReference type="ARBA" id="ARBA00022448"/>
    </source>
</evidence>
<evidence type="ECO:0000259" key="8">
    <source>
        <dbReference type="PROSITE" id="PS50928"/>
    </source>
</evidence>
<keyword evidence="3" id="KW-1003">Cell membrane</keyword>
<dbReference type="SUPFAM" id="SSF161098">
    <property type="entry name" value="MetI-like"/>
    <property type="match status" value="1"/>
</dbReference>
<proteinExistence type="inferred from homology"/>
<keyword evidence="4 7" id="KW-0812">Transmembrane</keyword>
<gene>
    <name evidence="9" type="ORF">C7383_104143</name>
</gene>
<dbReference type="CDD" id="cd06261">
    <property type="entry name" value="TM_PBP2"/>
    <property type="match status" value="1"/>
</dbReference>
<dbReference type="InterPro" id="IPR051393">
    <property type="entry name" value="ABC_transporter_permease"/>
</dbReference>
<dbReference type="InterPro" id="IPR035906">
    <property type="entry name" value="MetI-like_sf"/>
</dbReference>
<comment type="similarity">
    <text evidence="7">Belongs to the binding-protein-dependent transport system permease family.</text>
</comment>
<reference evidence="9 10" key="1">
    <citation type="submission" date="2018-05" db="EMBL/GenBank/DDBJ databases">
        <authorList>
            <person name="Goeker M."/>
            <person name="Huntemann M."/>
            <person name="Clum A."/>
            <person name="Pillay M."/>
            <person name="Palaniappan K."/>
            <person name="Varghese N."/>
            <person name="Mikhailova N."/>
            <person name="Stamatis D."/>
            <person name="Reddy T."/>
            <person name="Daum C."/>
            <person name="Shapiro N."/>
            <person name="Ivanova N."/>
            <person name="Kyrpides N."/>
            <person name="Woyke T."/>
        </authorList>
    </citation>
    <scope>NUCLEOTIDE SEQUENCE [LARGE SCALE GENOMIC DNA]</scope>
    <source>
        <strain evidence="9 10">DSM 26524</strain>
    </source>
</reference>
<evidence type="ECO:0000256" key="4">
    <source>
        <dbReference type="ARBA" id="ARBA00022692"/>
    </source>
</evidence>
<dbReference type="EMBL" id="QGGY01000004">
    <property type="protein sequence ID" value="PWJ76697.1"/>
    <property type="molecule type" value="Genomic_DNA"/>
</dbReference>
<dbReference type="GO" id="GO:0055085">
    <property type="term" value="P:transmembrane transport"/>
    <property type="evidence" value="ECO:0007669"/>
    <property type="project" value="InterPro"/>
</dbReference>
<keyword evidence="6 7" id="KW-0472">Membrane</keyword>
<evidence type="ECO:0000256" key="3">
    <source>
        <dbReference type="ARBA" id="ARBA00022475"/>
    </source>
</evidence>
<dbReference type="AlphaFoldDB" id="A0AB73T5U4"/>
<evidence type="ECO:0000256" key="5">
    <source>
        <dbReference type="ARBA" id="ARBA00022989"/>
    </source>
</evidence>
<feature type="domain" description="ABC transmembrane type-1" evidence="8">
    <location>
        <begin position="89"/>
        <end position="307"/>
    </location>
</feature>
<dbReference type="Pfam" id="PF00528">
    <property type="entry name" value="BPD_transp_1"/>
    <property type="match status" value="1"/>
</dbReference>
<name>A0AB73T5U4_9FIRM</name>
<feature type="transmembrane region" description="Helical" evidence="7">
    <location>
        <begin position="27"/>
        <end position="47"/>
    </location>
</feature>
<dbReference type="GO" id="GO:0005886">
    <property type="term" value="C:plasma membrane"/>
    <property type="evidence" value="ECO:0007669"/>
    <property type="project" value="UniProtKB-SubCell"/>
</dbReference>
<feature type="transmembrane region" description="Helical" evidence="7">
    <location>
        <begin position="227"/>
        <end position="248"/>
    </location>
</feature>
<dbReference type="RefSeq" id="WP_306817494.1">
    <property type="nucleotide sequence ID" value="NZ_JANKBJ010000002.1"/>
</dbReference>
<organism evidence="9 10">
    <name type="scientific">Murimonas intestini</name>
    <dbReference type="NCBI Taxonomy" id="1337051"/>
    <lineage>
        <taxon>Bacteria</taxon>
        <taxon>Bacillati</taxon>
        <taxon>Bacillota</taxon>
        <taxon>Clostridia</taxon>
        <taxon>Lachnospirales</taxon>
        <taxon>Lachnospiraceae</taxon>
        <taxon>Murimonas</taxon>
    </lineage>
</organism>
<dbReference type="PANTHER" id="PTHR30193">
    <property type="entry name" value="ABC TRANSPORTER PERMEASE PROTEIN"/>
    <property type="match status" value="1"/>
</dbReference>
<feature type="transmembrane region" description="Helical" evidence="7">
    <location>
        <begin position="177"/>
        <end position="200"/>
    </location>
</feature>
<keyword evidence="2 7" id="KW-0813">Transport</keyword>
<evidence type="ECO:0000313" key="10">
    <source>
        <dbReference type="Proteomes" id="UP000245412"/>
    </source>
</evidence>
<evidence type="ECO:0000256" key="6">
    <source>
        <dbReference type="ARBA" id="ARBA00023136"/>
    </source>
</evidence>
<evidence type="ECO:0000313" key="9">
    <source>
        <dbReference type="EMBL" id="PWJ76697.1"/>
    </source>
</evidence>
<keyword evidence="10" id="KW-1185">Reference proteome</keyword>
<keyword evidence="5 7" id="KW-1133">Transmembrane helix</keyword>
<feature type="transmembrane region" description="Helical" evidence="7">
    <location>
        <begin position="126"/>
        <end position="145"/>
    </location>
</feature>
<dbReference type="Proteomes" id="UP000245412">
    <property type="component" value="Unassembled WGS sequence"/>
</dbReference>
<evidence type="ECO:0000256" key="1">
    <source>
        <dbReference type="ARBA" id="ARBA00004651"/>
    </source>
</evidence>
<comment type="subcellular location">
    <subcellularLocation>
        <location evidence="1 7">Cell membrane</location>
        <topology evidence="1 7">Multi-pass membrane protein</topology>
    </subcellularLocation>
</comment>
<feature type="transmembrane region" description="Helical" evidence="7">
    <location>
        <begin position="288"/>
        <end position="311"/>
    </location>
</feature>
<dbReference type="Gene3D" id="1.10.3720.10">
    <property type="entry name" value="MetI-like"/>
    <property type="match status" value="1"/>
</dbReference>
<accession>A0AB73T5U4</accession>
<protein>
    <submittedName>
        <fullName evidence="9">Aldouronate transport system permease protein</fullName>
    </submittedName>
</protein>
<comment type="caution">
    <text evidence="9">The sequence shown here is derived from an EMBL/GenBank/DDBJ whole genome shotgun (WGS) entry which is preliminary data.</text>
</comment>
<dbReference type="PROSITE" id="PS50928">
    <property type="entry name" value="ABC_TM1"/>
    <property type="match status" value="1"/>
</dbReference>
<dbReference type="InterPro" id="IPR000515">
    <property type="entry name" value="MetI-like"/>
</dbReference>